<organism evidence="1 2">
    <name type="scientific">Panagrolaimus sp. JU765</name>
    <dbReference type="NCBI Taxonomy" id="591449"/>
    <lineage>
        <taxon>Eukaryota</taxon>
        <taxon>Metazoa</taxon>
        <taxon>Ecdysozoa</taxon>
        <taxon>Nematoda</taxon>
        <taxon>Chromadorea</taxon>
        <taxon>Rhabditida</taxon>
        <taxon>Tylenchina</taxon>
        <taxon>Panagrolaimomorpha</taxon>
        <taxon>Panagrolaimoidea</taxon>
        <taxon>Panagrolaimidae</taxon>
        <taxon>Panagrolaimus</taxon>
    </lineage>
</organism>
<dbReference type="WBParaSite" id="JU765_v2.g10259.t1">
    <property type="protein sequence ID" value="JU765_v2.g10259.t1"/>
    <property type="gene ID" value="JU765_v2.g10259"/>
</dbReference>
<reference evidence="2" key="1">
    <citation type="submission" date="2022-11" db="UniProtKB">
        <authorList>
            <consortium name="WormBaseParasite"/>
        </authorList>
    </citation>
    <scope>IDENTIFICATION</scope>
</reference>
<proteinExistence type="predicted"/>
<name>A0AC34PV82_9BILA</name>
<evidence type="ECO:0000313" key="2">
    <source>
        <dbReference type="WBParaSite" id="JU765_v2.g10259.t1"/>
    </source>
</evidence>
<accession>A0AC34PV82</accession>
<evidence type="ECO:0000313" key="1">
    <source>
        <dbReference type="Proteomes" id="UP000887576"/>
    </source>
</evidence>
<sequence>MDSEVFTDLVVKSMNTNVILKSELIIPKDSTDPLDLDEEQISDFNLSFTLMPVKEHACYVYLNVSSCMPFTAVWTCKTSSGKNYASHFETDGRGSIYFPSKLFSNDDVKINSVVTVTSISMKARRWNDSHIDALLDDEEFKDFALSVDGKEIKVHKSIIAVASPVFAAMLKPHCKEFKDGKVVIEDFDYETVEAAVNLMYTREVDSELPITILLNLYKFADKYDFVDT</sequence>
<protein>
    <submittedName>
        <fullName evidence="2">BTB domain-containing protein</fullName>
    </submittedName>
</protein>
<dbReference type="Proteomes" id="UP000887576">
    <property type="component" value="Unplaced"/>
</dbReference>